<protein>
    <recommendedName>
        <fullName evidence="6">Small ribosomal subunit protein mS33</fullName>
    </recommendedName>
</protein>
<keyword evidence="3" id="KW-0689">Ribosomal protein</keyword>
<dbReference type="PANTHER" id="PTHR13362:SF2">
    <property type="entry name" value="SMALL RIBOSOMAL SUBUNIT PROTEIN MS33"/>
    <property type="match status" value="1"/>
</dbReference>
<keyword evidence="5" id="KW-0687">Ribonucleoprotein</keyword>
<dbReference type="GO" id="GO:0005840">
    <property type="term" value="C:ribosome"/>
    <property type="evidence" value="ECO:0007669"/>
    <property type="project" value="UniProtKB-KW"/>
</dbReference>
<evidence type="ECO:0000256" key="3">
    <source>
        <dbReference type="ARBA" id="ARBA00022980"/>
    </source>
</evidence>
<sequence length="436" mass="50541">MAFIKSRQIMDAVLIANECVDSKKKDKQPGILCKPDIQKAYDHLYWNFLMKMMQRMGFGQRWLKWIRHCISSVKFSILINENPCGFFPSNKGLRQGDPLSPFLFILAMEGLSNLFQTARANGWIRAKVTKRLDAIRRNFLWKGSEDKKKYHLVKWEELLVSKRRGGLNIRDLRDTQTSIPELHSLSQAQEASVAGLWIGQGWNLHPRRNLNDWEITSIARFHDTMARATNLTEEQDRLIWKGERKGEFTNTDYRDGFSGLSLVKHSFCISPFSRVSLILYFSGDCESDNIYNCIRLLTEPLLIMACVDFELSQFQIDVFFMLRIRVLSCFRNQEMNFGRLKNVVAAAAIEGVTEARARIFGHVLNPTGQRSSHKVLRKKLIGEKVSQWYPHDIMKDDPLVMARQEQERLSKLEMLKRRGKGPPKKGQGKQAKKRNK</sequence>
<evidence type="ECO:0000313" key="10">
    <source>
        <dbReference type="Proteomes" id="UP001234989"/>
    </source>
</evidence>
<dbReference type="InterPro" id="IPR013219">
    <property type="entry name" value="Ribosomal_mS33"/>
</dbReference>
<proteinExistence type="inferred from homology"/>
<evidence type="ECO:0000256" key="4">
    <source>
        <dbReference type="ARBA" id="ARBA00023128"/>
    </source>
</evidence>
<organism evidence="9 10">
    <name type="scientific">Solanum verrucosum</name>
    <dbReference type="NCBI Taxonomy" id="315347"/>
    <lineage>
        <taxon>Eukaryota</taxon>
        <taxon>Viridiplantae</taxon>
        <taxon>Streptophyta</taxon>
        <taxon>Embryophyta</taxon>
        <taxon>Tracheophyta</taxon>
        <taxon>Spermatophyta</taxon>
        <taxon>Magnoliopsida</taxon>
        <taxon>eudicotyledons</taxon>
        <taxon>Gunneridae</taxon>
        <taxon>Pentapetalae</taxon>
        <taxon>asterids</taxon>
        <taxon>lamiids</taxon>
        <taxon>Solanales</taxon>
        <taxon>Solanaceae</taxon>
        <taxon>Solanoideae</taxon>
        <taxon>Solaneae</taxon>
        <taxon>Solanum</taxon>
    </lineage>
</organism>
<comment type="subcellular location">
    <subcellularLocation>
        <location evidence="1">Mitochondrion</location>
    </subcellularLocation>
</comment>
<evidence type="ECO:0000256" key="2">
    <source>
        <dbReference type="ARBA" id="ARBA00008970"/>
    </source>
</evidence>
<name>A0AAF0U5E4_SOLVR</name>
<evidence type="ECO:0000259" key="8">
    <source>
        <dbReference type="Pfam" id="PF00078"/>
    </source>
</evidence>
<keyword evidence="4" id="KW-0496">Mitochondrion</keyword>
<evidence type="ECO:0000256" key="1">
    <source>
        <dbReference type="ARBA" id="ARBA00004173"/>
    </source>
</evidence>
<evidence type="ECO:0000256" key="5">
    <source>
        <dbReference type="ARBA" id="ARBA00023274"/>
    </source>
</evidence>
<gene>
    <name evidence="9" type="ORF">MTR67_032906</name>
</gene>
<dbReference type="Pfam" id="PF00078">
    <property type="entry name" value="RVT_1"/>
    <property type="match status" value="1"/>
</dbReference>
<reference evidence="9" key="1">
    <citation type="submission" date="2023-08" db="EMBL/GenBank/DDBJ databases">
        <title>A de novo genome assembly of Solanum verrucosum Schlechtendal, a Mexican diploid species geographically isolated from the other diploid A-genome species in potato relatives.</title>
        <authorList>
            <person name="Hosaka K."/>
        </authorList>
    </citation>
    <scope>NUCLEOTIDE SEQUENCE</scope>
    <source>
        <tissue evidence="9">Young leaves</tissue>
    </source>
</reference>
<feature type="compositionally biased region" description="Basic residues" evidence="7">
    <location>
        <begin position="417"/>
        <end position="436"/>
    </location>
</feature>
<dbReference type="Pfam" id="PF08293">
    <property type="entry name" value="MRP-S33"/>
    <property type="match status" value="1"/>
</dbReference>
<dbReference type="GO" id="GO:1990904">
    <property type="term" value="C:ribonucleoprotein complex"/>
    <property type="evidence" value="ECO:0007669"/>
    <property type="project" value="UniProtKB-KW"/>
</dbReference>
<dbReference type="GO" id="GO:0005739">
    <property type="term" value="C:mitochondrion"/>
    <property type="evidence" value="ECO:0007669"/>
    <property type="project" value="UniProtKB-SubCell"/>
</dbReference>
<comment type="similarity">
    <text evidence="2">Belongs to the mitochondrion-specific ribosomal protein mS33 family.</text>
</comment>
<dbReference type="InterPro" id="IPR000477">
    <property type="entry name" value="RT_dom"/>
</dbReference>
<dbReference type="EMBL" id="CP133618">
    <property type="protein sequence ID" value="WMV39521.1"/>
    <property type="molecule type" value="Genomic_DNA"/>
</dbReference>
<evidence type="ECO:0000256" key="7">
    <source>
        <dbReference type="SAM" id="MobiDB-lite"/>
    </source>
</evidence>
<keyword evidence="10" id="KW-1185">Reference proteome</keyword>
<feature type="domain" description="Reverse transcriptase" evidence="8">
    <location>
        <begin position="2"/>
        <end position="117"/>
    </location>
</feature>
<evidence type="ECO:0000313" key="9">
    <source>
        <dbReference type="EMBL" id="WMV39521.1"/>
    </source>
</evidence>
<evidence type="ECO:0000256" key="6">
    <source>
        <dbReference type="ARBA" id="ARBA00035132"/>
    </source>
</evidence>
<dbReference type="Proteomes" id="UP001234989">
    <property type="component" value="Chromosome 7"/>
</dbReference>
<accession>A0AAF0U5E4</accession>
<dbReference type="PANTHER" id="PTHR13362">
    <property type="entry name" value="MITOCHONDRIAL RIBOSOMAL PROTEIN S33"/>
    <property type="match status" value="1"/>
</dbReference>
<dbReference type="AlphaFoldDB" id="A0AAF0U5E4"/>
<feature type="region of interest" description="Disordered" evidence="7">
    <location>
        <begin position="411"/>
        <end position="436"/>
    </location>
</feature>